<accession>A0A941AN36</accession>
<sequence>MLEKYLQESFGITKFDVLISPLTNKKTTIQQLLRTFEENGRTDNVFNKLQKIQVLGRKGVIVYLTKMSDHQ</sequence>
<gene>
    <name evidence="1" type="ORF">J7W16_04945</name>
</gene>
<dbReference type="EMBL" id="JAGKSQ010000002">
    <property type="protein sequence ID" value="MBP3950471.1"/>
    <property type="molecule type" value="Genomic_DNA"/>
</dbReference>
<dbReference type="AlphaFoldDB" id="A0A941AN36"/>
<keyword evidence="2" id="KW-1185">Reference proteome</keyword>
<evidence type="ECO:0000313" key="2">
    <source>
        <dbReference type="Proteomes" id="UP000678228"/>
    </source>
</evidence>
<dbReference type="RefSeq" id="WP_210596113.1">
    <property type="nucleotide sequence ID" value="NZ_JAGKSQ010000002.1"/>
</dbReference>
<proteinExistence type="predicted"/>
<reference evidence="1" key="1">
    <citation type="submission" date="2021-03" db="EMBL/GenBank/DDBJ databases">
        <title>Bacillus suaedae sp. nov., isolated from Suaeda aralocaspica.</title>
        <authorList>
            <person name="Lei R.F.R."/>
        </authorList>
    </citation>
    <scope>NUCLEOTIDE SEQUENCE</scope>
    <source>
        <strain evidence="1">YZJH907-2</strain>
    </source>
</reference>
<evidence type="ECO:0000313" key="1">
    <source>
        <dbReference type="EMBL" id="MBP3950471.1"/>
    </source>
</evidence>
<dbReference type="Proteomes" id="UP000678228">
    <property type="component" value="Unassembled WGS sequence"/>
</dbReference>
<organism evidence="1 2">
    <name type="scientific">Halalkalibacter suaedae</name>
    <dbReference type="NCBI Taxonomy" id="2822140"/>
    <lineage>
        <taxon>Bacteria</taxon>
        <taxon>Bacillati</taxon>
        <taxon>Bacillota</taxon>
        <taxon>Bacilli</taxon>
        <taxon>Bacillales</taxon>
        <taxon>Bacillaceae</taxon>
        <taxon>Halalkalibacter</taxon>
    </lineage>
</organism>
<name>A0A941AN36_9BACI</name>
<comment type="caution">
    <text evidence="1">The sequence shown here is derived from an EMBL/GenBank/DDBJ whole genome shotgun (WGS) entry which is preliminary data.</text>
</comment>
<protein>
    <submittedName>
        <fullName evidence="1">Uncharacterized protein</fullName>
    </submittedName>
</protein>